<feature type="region of interest" description="Disordered" evidence="1">
    <location>
        <begin position="1"/>
        <end position="32"/>
    </location>
</feature>
<gene>
    <name evidence="2" type="ORF">CB5_LOCUS4836</name>
</gene>
<sequence>MHSHRCGPSSSQHLPASTPAAIKGERPVSQETQAIPKHHKGISFEDLNQIAALSHLITYLLLNSMLIVSVSMDVGVHVGMAEDVEGEEDFEANIYIILIEHIV</sequence>
<dbReference type="EMBL" id="LR862141">
    <property type="protein sequence ID" value="CAD1821625.1"/>
    <property type="molecule type" value="Genomic_DNA"/>
</dbReference>
<dbReference type="AlphaFoldDB" id="A0A6V7NST2"/>
<proteinExistence type="predicted"/>
<evidence type="ECO:0000313" key="2">
    <source>
        <dbReference type="EMBL" id="CAD1821625.1"/>
    </source>
</evidence>
<accession>A0A6V7NST2</accession>
<protein>
    <submittedName>
        <fullName evidence="2">Uncharacterized protein</fullName>
    </submittedName>
</protein>
<organism evidence="2">
    <name type="scientific">Ananas comosus var. bracteatus</name>
    <name type="common">red pineapple</name>
    <dbReference type="NCBI Taxonomy" id="296719"/>
    <lineage>
        <taxon>Eukaryota</taxon>
        <taxon>Viridiplantae</taxon>
        <taxon>Streptophyta</taxon>
        <taxon>Embryophyta</taxon>
        <taxon>Tracheophyta</taxon>
        <taxon>Spermatophyta</taxon>
        <taxon>Magnoliopsida</taxon>
        <taxon>Liliopsida</taxon>
        <taxon>Poales</taxon>
        <taxon>Bromeliaceae</taxon>
        <taxon>Bromelioideae</taxon>
        <taxon>Ananas</taxon>
    </lineage>
</organism>
<name>A0A6V7NST2_ANACO</name>
<reference evidence="2" key="1">
    <citation type="submission" date="2020-07" db="EMBL/GenBank/DDBJ databases">
        <authorList>
            <person name="Lin J."/>
        </authorList>
    </citation>
    <scope>NUCLEOTIDE SEQUENCE</scope>
</reference>
<evidence type="ECO:0000256" key="1">
    <source>
        <dbReference type="SAM" id="MobiDB-lite"/>
    </source>
</evidence>